<evidence type="ECO:0000259" key="2">
    <source>
        <dbReference type="PROSITE" id="PS51782"/>
    </source>
</evidence>
<name>A0ABV1RCF0_9ALTE</name>
<dbReference type="CDD" id="cd16894">
    <property type="entry name" value="MltD-like"/>
    <property type="match status" value="1"/>
</dbReference>
<protein>
    <submittedName>
        <fullName evidence="3">LysM peptidoglycan-binding domain-containing protein</fullName>
    </submittedName>
</protein>
<organism evidence="3 4">
    <name type="scientific">Catenovulum sediminis</name>
    <dbReference type="NCBI Taxonomy" id="1740262"/>
    <lineage>
        <taxon>Bacteria</taxon>
        <taxon>Pseudomonadati</taxon>
        <taxon>Pseudomonadota</taxon>
        <taxon>Gammaproteobacteria</taxon>
        <taxon>Alteromonadales</taxon>
        <taxon>Alteromonadaceae</taxon>
        <taxon>Catenovulum</taxon>
    </lineage>
</organism>
<dbReference type="CDD" id="cd00118">
    <property type="entry name" value="LysM"/>
    <property type="match status" value="3"/>
</dbReference>
<dbReference type="PROSITE" id="PS51257">
    <property type="entry name" value="PROKAR_LIPOPROTEIN"/>
    <property type="match status" value="1"/>
</dbReference>
<dbReference type="InterPro" id="IPR008258">
    <property type="entry name" value="Transglycosylase_SLT_dom_1"/>
</dbReference>
<dbReference type="PROSITE" id="PS00922">
    <property type="entry name" value="TRANSGLYCOSYLASE"/>
    <property type="match status" value="1"/>
</dbReference>
<evidence type="ECO:0000313" key="3">
    <source>
        <dbReference type="EMBL" id="MER2490445.1"/>
    </source>
</evidence>
<dbReference type="InterPro" id="IPR036779">
    <property type="entry name" value="LysM_dom_sf"/>
</dbReference>
<feature type="domain" description="LysM" evidence="2">
    <location>
        <begin position="487"/>
        <end position="531"/>
    </location>
</feature>
<dbReference type="EMBL" id="JBELOE010000052">
    <property type="protein sequence ID" value="MER2490445.1"/>
    <property type="molecule type" value="Genomic_DNA"/>
</dbReference>
<dbReference type="PANTHER" id="PTHR33734">
    <property type="entry name" value="LYSM DOMAIN-CONTAINING GPI-ANCHORED PROTEIN 2"/>
    <property type="match status" value="1"/>
</dbReference>
<proteinExistence type="inferred from homology"/>
<dbReference type="InterPro" id="IPR000189">
    <property type="entry name" value="Transglyc_AS"/>
</dbReference>
<comment type="caution">
    <text evidence="3">The sequence shown here is derived from an EMBL/GenBank/DDBJ whole genome shotgun (WGS) entry which is preliminary data.</text>
</comment>
<dbReference type="Pfam" id="PF01476">
    <property type="entry name" value="LysM"/>
    <property type="match status" value="3"/>
</dbReference>
<gene>
    <name evidence="3" type="ORF">ABS311_00900</name>
</gene>
<dbReference type="PANTHER" id="PTHR33734:SF22">
    <property type="entry name" value="MEMBRANE-BOUND LYTIC MUREIN TRANSGLYCOSYLASE D"/>
    <property type="match status" value="1"/>
</dbReference>
<dbReference type="SUPFAM" id="SSF53955">
    <property type="entry name" value="Lysozyme-like"/>
    <property type="match status" value="1"/>
</dbReference>
<dbReference type="SUPFAM" id="SSF54106">
    <property type="entry name" value="LysM domain"/>
    <property type="match status" value="3"/>
</dbReference>
<dbReference type="RefSeq" id="WP_143872084.1">
    <property type="nucleotide sequence ID" value="NZ_CP041660.1"/>
</dbReference>
<evidence type="ECO:0000313" key="4">
    <source>
        <dbReference type="Proteomes" id="UP001467690"/>
    </source>
</evidence>
<comment type="similarity">
    <text evidence="1">Belongs to the transglycosylase Slt family.</text>
</comment>
<dbReference type="InterPro" id="IPR023346">
    <property type="entry name" value="Lysozyme-like_dom_sf"/>
</dbReference>
<dbReference type="SMART" id="SM00257">
    <property type="entry name" value="LysM"/>
    <property type="match status" value="3"/>
</dbReference>
<dbReference type="Gene3D" id="3.10.350.10">
    <property type="entry name" value="LysM domain"/>
    <property type="match status" value="3"/>
</dbReference>
<sequence length="538" mass="61283">MFKRFTVIAFALLMTGCQHISNIENSIASKLTSEPNNLTHEDFIAVETDNDEIFYDISRVSPTQEADPLSEHQVVYGDIWKRIQSQLHLPIAENRRLKIQRAWYANHPEYLNRVAKRAEPFLYYIVEEIEKRELPMELALLPIVESAFDPFAYSHGRASGLWQFVPGTAERFGLAQNWWYDGRRDVIAATKAALDYLEKLHQQFDGNWLHALAAYNSGEGRVARAIQKNYRAGENIDFWSLELPKETDAYVPKLLALADIVKRPHKFNIQLYSIANVQIMDIVETEHQIDLALAADMAGLHINELHALNPGYNRWATAPDGPHRFLLPLENAQKLAQTISNKAPEELITWQRYQIKSGDTLSTIAQAHQTTVDTIKTANKIKGHTIRRGDYLLIPTSAVHTKEYKLSAQQRVLAKQSAYEGSSIDYTVKKGDTFWDISKAHKVNVRDLAKWNSMAPGDPIYPGQKLKIKVSDSQVGVLSDAPTTRKVKYKVRRGDSLARIAQKFKVSISDIESWNKISRRNYLQPGQMLNLHVDVTQI</sequence>
<feature type="domain" description="LysM" evidence="2">
    <location>
        <begin position="351"/>
        <end position="394"/>
    </location>
</feature>
<keyword evidence="4" id="KW-1185">Reference proteome</keyword>
<dbReference type="Proteomes" id="UP001467690">
    <property type="component" value="Unassembled WGS sequence"/>
</dbReference>
<reference evidence="3 4" key="1">
    <citation type="submission" date="2024-06" db="EMBL/GenBank/DDBJ databases">
        <authorList>
            <person name="Chen R.Y."/>
        </authorList>
    </citation>
    <scope>NUCLEOTIDE SEQUENCE [LARGE SCALE GENOMIC DNA]</scope>
    <source>
        <strain evidence="3 4">D2</strain>
    </source>
</reference>
<dbReference type="InterPro" id="IPR018392">
    <property type="entry name" value="LysM"/>
</dbReference>
<feature type="domain" description="LysM" evidence="2">
    <location>
        <begin position="424"/>
        <end position="468"/>
    </location>
</feature>
<dbReference type="Pfam" id="PF01464">
    <property type="entry name" value="SLT"/>
    <property type="match status" value="1"/>
</dbReference>
<dbReference type="Gene3D" id="1.10.530.10">
    <property type="match status" value="1"/>
</dbReference>
<dbReference type="PROSITE" id="PS51782">
    <property type="entry name" value="LYSM"/>
    <property type="match status" value="3"/>
</dbReference>
<accession>A0ABV1RCF0</accession>
<evidence type="ECO:0000256" key="1">
    <source>
        <dbReference type="ARBA" id="ARBA00007734"/>
    </source>
</evidence>